<dbReference type="InterPro" id="IPR032874">
    <property type="entry name" value="DDE_dom"/>
</dbReference>
<dbReference type="Proteomes" id="UP000014023">
    <property type="component" value="Unassembled WGS sequence"/>
</dbReference>
<name>A0A9W5PYA3_BACCE</name>
<evidence type="ECO:0000313" key="2">
    <source>
        <dbReference type="EMBL" id="EOO60748.1"/>
    </source>
</evidence>
<sequence length="155" mass="18581">MKGEWRYLYRAIDTDGYTLDIQLRKKRDNQAAYSFMKRLVKTFREPTVLITDKSPALLWEFGKLRKNNFYKHTTHCTIKHLNNCIEQEHRHVKRQFAKSAGFKIFGTLHVQSKESKLFMLYIRKTGVLNQTPVFRRAVHYKIIYSCIIISEKFFI</sequence>
<dbReference type="InterPro" id="IPR052183">
    <property type="entry name" value="IS_Transposase"/>
</dbReference>
<organism evidence="2 3">
    <name type="scientific">Bacillus cereus VD196</name>
    <dbReference type="NCBI Taxonomy" id="1053243"/>
    <lineage>
        <taxon>Bacteria</taxon>
        <taxon>Bacillati</taxon>
        <taxon>Bacillota</taxon>
        <taxon>Bacilli</taxon>
        <taxon>Bacillales</taxon>
        <taxon>Bacillaceae</taxon>
        <taxon>Bacillus</taxon>
        <taxon>Bacillus cereus group</taxon>
    </lineage>
</organism>
<accession>A0A9W5PYA3</accession>
<dbReference type="PANTHER" id="PTHR35528">
    <property type="entry name" value="BLL1675 PROTEIN"/>
    <property type="match status" value="1"/>
</dbReference>
<feature type="domain" description="DDE" evidence="1">
    <location>
        <begin position="2"/>
        <end position="114"/>
    </location>
</feature>
<dbReference type="PANTHER" id="PTHR35528:SF3">
    <property type="entry name" value="BLL1675 PROTEIN"/>
    <property type="match status" value="1"/>
</dbReference>
<comment type="caution">
    <text evidence="2">The sequence shown here is derived from an EMBL/GenBank/DDBJ whole genome shotgun (WGS) entry which is preliminary data.</text>
</comment>
<evidence type="ECO:0000313" key="3">
    <source>
        <dbReference type="Proteomes" id="UP000014023"/>
    </source>
</evidence>
<dbReference type="AlphaFoldDB" id="A0A9W5PYA3"/>
<protein>
    <recommendedName>
        <fullName evidence="1">DDE domain-containing protein</fullName>
    </recommendedName>
</protein>
<proteinExistence type="predicted"/>
<gene>
    <name evidence="2" type="ORF">IKE_05948</name>
</gene>
<evidence type="ECO:0000259" key="1">
    <source>
        <dbReference type="Pfam" id="PF13610"/>
    </source>
</evidence>
<reference evidence="2 3" key="1">
    <citation type="submission" date="2012-12" db="EMBL/GenBank/DDBJ databases">
        <title>The Genome Sequence of Bacillus cereus VD196.</title>
        <authorList>
            <consortium name="The Broad Institute Genome Sequencing Platform"/>
            <consortium name="The Broad Institute Genome Sequencing Center for Infectious Disease"/>
            <person name="Feldgarden M."/>
            <person name="Van der Auwera G.A."/>
            <person name="Mahillon J."/>
            <person name="Duprez V."/>
            <person name="Timmery S."/>
            <person name="Mattelet C."/>
            <person name="Dierick K."/>
            <person name="Sun M."/>
            <person name="Yu Z."/>
            <person name="Zhu L."/>
            <person name="Hu X."/>
            <person name="Shank E.B."/>
            <person name="Swiecicka I."/>
            <person name="Hansen B.M."/>
            <person name="Andrup L."/>
            <person name="Walker B."/>
            <person name="Young S.K."/>
            <person name="Zeng Q."/>
            <person name="Gargeya S."/>
            <person name="Fitzgerald M."/>
            <person name="Haas B."/>
            <person name="Abouelleil A."/>
            <person name="Alvarado L."/>
            <person name="Arachchi H.M."/>
            <person name="Berlin A.M."/>
            <person name="Chapman S.B."/>
            <person name="Dewar J."/>
            <person name="Goldberg J."/>
            <person name="Griggs A."/>
            <person name="Gujja S."/>
            <person name="Hansen M."/>
            <person name="Howarth C."/>
            <person name="Imamovic A."/>
            <person name="Larimer J."/>
            <person name="McCowan C."/>
            <person name="Murphy C."/>
            <person name="Neiman D."/>
            <person name="Pearson M."/>
            <person name="Priest M."/>
            <person name="Roberts A."/>
            <person name="Saif S."/>
            <person name="Shea T."/>
            <person name="Sisk P."/>
            <person name="Sykes S."/>
            <person name="Wortman J."/>
            <person name="Nusbaum C."/>
            <person name="Birren B."/>
        </authorList>
    </citation>
    <scope>NUCLEOTIDE SEQUENCE [LARGE SCALE GENOMIC DNA]</scope>
    <source>
        <strain evidence="2 3">VD196</strain>
    </source>
</reference>
<dbReference type="EMBL" id="AHFL01000067">
    <property type="protein sequence ID" value="EOO60748.1"/>
    <property type="molecule type" value="Genomic_DNA"/>
</dbReference>
<dbReference type="Pfam" id="PF13610">
    <property type="entry name" value="DDE_Tnp_IS240"/>
    <property type="match status" value="1"/>
</dbReference>